<gene>
    <name evidence="1" type="ORF">LP083-1_014</name>
</gene>
<name>A0A059T6G4_9CAUD</name>
<reference evidence="1" key="1">
    <citation type="journal article" date="2014" name="Appl. Environ. Microbiol.">
        <title>Comparative genomic and morphological analysis of Listeria phages isolated from farm environments.</title>
        <authorList>
            <person name="Denes T."/>
            <person name="Vongkamjan K."/>
            <person name="Ackermann H.W."/>
            <person name="Moreno Switt A.I."/>
            <person name="Wiedmann M."/>
            <person name="den Bakker H.C."/>
        </authorList>
    </citation>
    <scope>NUCLEOTIDE SEQUENCE</scope>
</reference>
<organism evidence="1">
    <name type="scientific">Listeria phage LP-083-1</name>
    <dbReference type="NCBI Taxonomy" id="1458854"/>
    <lineage>
        <taxon>Viruses</taxon>
        <taxon>Duplodnaviria</taxon>
        <taxon>Heunggongvirae</taxon>
        <taxon>Uroviricota</taxon>
        <taxon>Caudoviricetes</taxon>
    </lineage>
</organism>
<evidence type="ECO:0000313" key="1">
    <source>
        <dbReference type="EMBL" id="AHL18979.1"/>
    </source>
</evidence>
<proteinExistence type="predicted"/>
<accession>A0A059T6G4</accession>
<protein>
    <recommendedName>
        <fullName evidence="2">Tail tape measure protein</fullName>
    </recommendedName>
</protein>
<evidence type="ECO:0008006" key="2">
    <source>
        <dbReference type="Google" id="ProtNLM"/>
    </source>
</evidence>
<sequence length="628" mass="67828">MEVFKLFGRIGLKTDDVDKGFDDVEKKGQGTSNFLTGTFGKMAGALGGVFAATKIFDFGKQAVEAAADLDAVQSQFTQVFGNLTDQSHGIAKDLGDQFGMIPSQLEPGMIKFQGLFKGSGIEAEKALKMTKTATTQAADAAAFANVGYEEAQGSIQSFILGNYEAGDAIGVQANDNTVAQYAIQQGAVKTTAEWQKMGDAQKMQMRLGFIGHVQKLSGIQGQASRESGSWAVVMDKLKASWQQFLAIIGKPILNAVLPIVKGLSDGMSALTKGMQSGGQATGQFGNAMKVIRDVINNYIKPAFNWIKMTTAPLFREMGRIIKSVMGDIWKTIREVWTMIKQFWDKNGKDIMKLVKFVFTTIVNIIRGLMKGVKDIISGAWQIVSSIFKGALKAIMGIVKVWSSLFKGDWKGVWKGIQMIFSGVWTAITGVLSGALKVIWGLLKSVFGGLGAWFKGIWDGVKEGVKSAFIAVGLSIARPILKAQEKVKDIIDKIKGFFNFTVNMPHIPLPHFGISPAGWDVGDLLKGKIPKLDIDWHADGGVMNQATAFGMLNGRLQVGGEAGREAIIPLRPDVLAGIGHGIAQQMNMGGIVQGLKDVVSAVYATKHTYLDAHEVSMVVEDRIMRGVTT</sequence>
<dbReference type="EMBL" id="KJ094027">
    <property type="protein sequence ID" value="AHL18979.1"/>
    <property type="molecule type" value="Genomic_DNA"/>
</dbReference>